<dbReference type="PROSITE" id="PS51272">
    <property type="entry name" value="SLH"/>
    <property type="match status" value="2"/>
</dbReference>
<organism evidence="4 5">
    <name type="scientific">Peptoclostridium litorale DSM 5388</name>
    <dbReference type="NCBI Taxonomy" id="1121324"/>
    <lineage>
        <taxon>Bacteria</taxon>
        <taxon>Bacillati</taxon>
        <taxon>Bacillota</taxon>
        <taxon>Clostridia</taxon>
        <taxon>Peptostreptococcales</taxon>
        <taxon>Peptoclostridiaceae</taxon>
        <taxon>Peptoclostridium</taxon>
    </lineage>
</organism>
<evidence type="ECO:0000313" key="5">
    <source>
        <dbReference type="Proteomes" id="UP000027946"/>
    </source>
</evidence>
<keyword evidence="5" id="KW-1185">Reference proteome</keyword>
<dbReference type="Pfam" id="PF00395">
    <property type="entry name" value="SLH"/>
    <property type="match status" value="2"/>
</dbReference>
<dbReference type="RefSeq" id="WP_038265650.1">
    <property type="nucleotide sequence ID" value="NZ_FSRH01000018.1"/>
</dbReference>
<dbReference type="AlphaFoldDB" id="A0A069RDY4"/>
<evidence type="ECO:0000313" key="4">
    <source>
        <dbReference type="EMBL" id="KDR94958.1"/>
    </source>
</evidence>
<gene>
    <name evidence="4" type="ORF">CLIT_12c00260</name>
</gene>
<sequence length="940" mass="106199">MTKAYNRFLACILAISMLASVVSYAEEQPVSGANTVQTSMDTMQQDINRSVEKLMALGIVQGKEDGQYHPEQPVTREEFAKLVVSMMGIEQSILSSETETGFFDVAKGAWSAPYVNAVSQSGIMKGYEGGVFMPRRNVTLAEAVTVIVRALGYRDEHLVGSWPNNYIAKSGELGLLRGIMIKHDNNLNRGIVALIVDRAFDAHPIKDGIKSEKTLLEDKMGIYEIENVKVLERYPAEEGEYVKIIFNEDEEFDGREFSKDEELTLLMKSAQTFINGEDVSLYVDSSDNILYVKRDVKIAPETGAVVADGDLEFDYITNAYSQKPRGLIKVSSRSDYIGIAGDAHIYLDGEEIESDELEDALGEDVFGSFIIKSKELEYASLVSWEQEDLYVKSIDAAKQTLDCISTSEYIDIKLLLSKYSEGYEIILIQNGQKQNITIEQLLPGDMINISKEQEKGEKRKIVVWRNSLTGRFERVSGGMNGQKITFRIQGQPELFELPTEFSYSYNLGKRVRKGENRGYDTMRGLEDFYNENVQIYKNWKGDIVYIQGEFSSNSDIYGVLINYGDAVRGEIKLYTHTGSKKVYAFEDSDEYELLKEDTPVGSILKYSLAKSGKIKKISDNLSEAVISTDDIDVIEAGDDFGEDTVTVKGKILTVDSDTVFFDYTEHNPDKVKKLTWDKFKNREVVDDVQVIIEEDDDYVRMMAIWDNMEGIMAETEVGYAVDNFSLGSSRYVEIYGFGNQTLSKYRLEDDYKDMILGGRLLLYQVTTGSDIKVVKEDDEFEFISGEIENIKGNEVTIEGRSYRLHSDVEVFEGQSKRDKDSLEEDQLVAAYKKNAKILLVELLGDQKDLTIGEGVLVNVDPHDYDECFTIEVDGVEKVYANDGNADYVFRDGYLQKGDYGNDSDITTIFSNSLGGQKPNIKFVYNRYTDEIRSIWVDKNR</sequence>
<evidence type="ECO:0000256" key="1">
    <source>
        <dbReference type="ARBA" id="ARBA00022737"/>
    </source>
</evidence>
<dbReference type="eggNOG" id="COG0737">
    <property type="taxonomic scope" value="Bacteria"/>
</dbReference>
<feature type="chain" id="PRO_5010245004" evidence="2">
    <location>
        <begin position="26"/>
        <end position="940"/>
    </location>
</feature>
<feature type="signal peptide" evidence="2">
    <location>
        <begin position="1"/>
        <end position="25"/>
    </location>
</feature>
<evidence type="ECO:0000259" key="3">
    <source>
        <dbReference type="PROSITE" id="PS51272"/>
    </source>
</evidence>
<dbReference type="InterPro" id="IPR001119">
    <property type="entry name" value="SLH_dom"/>
</dbReference>
<keyword evidence="1" id="KW-0677">Repeat</keyword>
<dbReference type="EMBL" id="JJMM01000012">
    <property type="protein sequence ID" value="KDR94958.1"/>
    <property type="molecule type" value="Genomic_DNA"/>
</dbReference>
<keyword evidence="2" id="KW-0732">Signal</keyword>
<evidence type="ECO:0000256" key="2">
    <source>
        <dbReference type="SAM" id="SignalP"/>
    </source>
</evidence>
<proteinExistence type="predicted"/>
<reference evidence="4 5" key="1">
    <citation type="submission" date="2014-03" db="EMBL/GenBank/DDBJ databases">
        <title>Genome sequence of Clostridium litorale W6, DSM 5388.</title>
        <authorList>
            <person name="Poehlein A."/>
            <person name="Jagirdar A."/>
            <person name="Khonsari B."/>
            <person name="Chibani C.M."/>
            <person name="Gutierrez Gutierrez D.A."/>
            <person name="Davydova E."/>
            <person name="Alghaithi H.S."/>
            <person name="Nair K.P."/>
            <person name="Dhamotharan K."/>
            <person name="Chandran L."/>
            <person name="G W."/>
            <person name="Daniel R."/>
        </authorList>
    </citation>
    <scope>NUCLEOTIDE SEQUENCE [LARGE SCALE GENOMIC DNA]</scope>
    <source>
        <strain evidence="4 5">W6</strain>
    </source>
</reference>
<dbReference type="Proteomes" id="UP000027946">
    <property type="component" value="Unassembled WGS sequence"/>
</dbReference>
<comment type="caution">
    <text evidence="4">The sequence shown here is derived from an EMBL/GenBank/DDBJ whole genome shotgun (WGS) entry which is preliminary data.</text>
</comment>
<feature type="domain" description="SLH" evidence="3">
    <location>
        <begin position="98"/>
        <end position="161"/>
    </location>
</feature>
<accession>A0A069RDY4</accession>
<dbReference type="STRING" id="1121324.CLIT_12c00260"/>
<protein>
    <submittedName>
        <fullName evidence="4">Surface layer protein</fullName>
    </submittedName>
</protein>
<name>A0A069RDY4_PEPLI</name>
<feature type="domain" description="SLH" evidence="3">
    <location>
        <begin position="34"/>
        <end position="97"/>
    </location>
</feature>